<protein>
    <submittedName>
        <fullName evidence="1">Uncharacterized protein</fullName>
    </submittedName>
</protein>
<dbReference type="KEGG" id="sbk:SHEWBE_1319"/>
<name>A0A330LZH6_9GAMM</name>
<dbReference type="InterPro" id="IPR012349">
    <property type="entry name" value="Split_barrel_FMN-bd"/>
</dbReference>
<gene>
    <name evidence="1" type="ORF">SHEWBE_1319</name>
</gene>
<evidence type="ECO:0000313" key="2">
    <source>
        <dbReference type="Proteomes" id="UP000250123"/>
    </source>
</evidence>
<dbReference type="EMBL" id="LS483452">
    <property type="protein sequence ID" value="SQH75285.1"/>
    <property type="molecule type" value="Genomic_DNA"/>
</dbReference>
<dbReference type="Proteomes" id="UP000250123">
    <property type="component" value="Chromosome SHEWBE"/>
</dbReference>
<proteinExistence type="predicted"/>
<dbReference type="SUPFAM" id="SSF50475">
    <property type="entry name" value="FMN-binding split barrel"/>
    <property type="match status" value="1"/>
</dbReference>
<reference evidence="2" key="1">
    <citation type="submission" date="2018-06" db="EMBL/GenBank/DDBJ databases">
        <authorList>
            <person name="Cea G.-C."/>
            <person name="William W."/>
        </authorList>
    </citation>
    <scope>NUCLEOTIDE SEQUENCE [LARGE SCALE GENOMIC DNA]</scope>
    <source>
        <strain evidence="2">DB21MT-2</strain>
    </source>
</reference>
<sequence>MVLSIPYLEVAARYDTFENESINLGESSDDNALSPSLGLVWKTTEGKNKNSGEYLTNIPAKKLVADLSQAVMQGDVYLAWDPAMGTFEGLHVVSPWNISVLKDFNLFKLTPHHGLYVKGFGQAFSLTGAELLDVDWKRDGHHGGAPKVNADIAEPA</sequence>
<evidence type="ECO:0000313" key="1">
    <source>
        <dbReference type="EMBL" id="SQH75285.1"/>
    </source>
</evidence>
<accession>A0A330LZH6</accession>
<dbReference type="AlphaFoldDB" id="A0A330LZH6"/>
<dbReference type="Gene3D" id="2.30.110.10">
    <property type="entry name" value="Electron Transport, Fmn-binding Protein, Chain A"/>
    <property type="match status" value="1"/>
</dbReference>
<organism evidence="1 2">
    <name type="scientific">Shewanella benthica</name>
    <dbReference type="NCBI Taxonomy" id="43661"/>
    <lineage>
        <taxon>Bacteria</taxon>
        <taxon>Pseudomonadati</taxon>
        <taxon>Pseudomonadota</taxon>
        <taxon>Gammaproteobacteria</taxon>
        <taxon>Alteromonadales</taxon>
        <taxon>Shewanellaceae</taxon>
        <taxon>Shewanella</taxon>
    </lineage>
</organism>